<dbReference type="Gene3D" id="3.90.1750.20">
    <property type="entry name" value="Putative Large Serine Recombinase, Chain B, Domain 2"/>
    <property type="match status" value="1"/>
</dbReference>
<proteinExistence type="predicted"/>
<dbReference type="SMART" id="SM00857">
    <property type="entry name" value="Resolvase"/>
    <property type="match status" value="1"/>
</dbReference>
<dbReference type="GO" id="GO:0003677">
    <property type="term" value="F:DNA binding"/>
    <property type="evidence" value="ECO:0007669"/>
    <property type="project" value="InterPro"/>
</dbReference>
<reference evidence="3 4" key="1">
    <citation type="submission" date="2020-08" db="EMBL/GenBank/DDBJ databases">
        <title>Genomic Encyclopedia of Type Strains, Phase IV (KMG-IV): sequencing the most valuable type-strain genomes for metagenomic binning, comparative biology and taxonomic classification.</title>
        <authorList>
            <person name="Goeker M."/>
        </authorList>
    </citation>
    <scope>NUCLEOTIDE SEQUENCE [LARGE SCALE GENOMIC DNA]</scope>
    <source>
        <strain evidence="3 4">DSM 26963</strain>
    </source>
</reference>
<name>A0A7W8CZY1_9FIRM</name>
<dbReference type="Pfam" id="PF14287">
    <property type="entry name" value="DUF4368"/>
    <property type="match status" value="1"/>
</dbReference>
<dbReference type="PROSITE" id="PS51736">
    <property type="entry name" value="RECOMBINASES_3"/>
    <property type="match status" value="1"/>
</dbReference>
<dbReference type="PANTHER" id="PTHR30461">
    <property type="entry name" value="DNA-INVERTASE FROM LAMBDOID PROPHAGE"/>
    <property type="match status" value="1"/>
</dbReference>
<dbReference type="InterPro" id="IPR025827">
    <property type="entry name" value="Zn_ribbon_recom_dom"/>
</dbReference>
<gene>
    <name evidence="3" type="ORF">HNQ43_000127</name>
</gene>
<dbReference type="InterPro" id="IPR050639">
    <property type="entry name" value="SSR_resolvase"/>
</dbReference>
<dbReference type="InterPro" id="IPR038109">
    <property type="entry name" value="DNA_bind_recomb_sf"/>
</dbReference>
<dbReference type="AlphaFoldDB" id="A0A7W8CZY1"/>
<dbReference type="Gene3D" id="3.40.50.1390">
    <property type="entry name" value="Resolvase, N-terminal catalytic domain"/>
    <property type="match status" value="1"/>
</dbReference>
<dbReference type="Pfam" id="PF13408">
    <property type="entry name" value="Zn_ribbon_recom"/>
    <property type="match status" value="1"/>
</dbReference>
<dbReference type="InterPro" id="IPR011109">
    <property type="entry name" value="DNA_bind_recombinase_dom"/>
</dbReference>
<feature type="domain" description="Resolvase/invertase-type recombinase catalytic" evidence="1">
    <location>
        <begin position="23"/>
        <end position="171"/>
    </location>
</feature>
<dbReference type="Proteomes" id="UP000521313">
    <property type="component" value="Unassembled WGS sequence"/>
</dbReference>
<dbReference type="Pfam" id="PF00239">
    <property type="entry name" value="Resolvase"/>
    <property type="match status" value="1"/>
</dbReference>
<accession>A0A7W8CZY1</accession>
<sequence>MYYQSNTAAALQFPYTAMSSEELTALYCRLSRDDELQGDSNSIVNQKKILEKYAREHGYSNFKFYVDDGISGTTFNRPGFQQMIADIEAGLVKRVIIKDMSRFGRDYLQVGIYTEIMFPEHDIHFIAVNDGVDSTQGDNEFTPFRNIINEWYAKDTSKKIRAVMKVKGNAGEHLTVLPPYGYMKSSDDKKQWVKDEEAAQVVYEIGLYIMDGLGPSQIARKLTERKILTPAAYYASKGRTTNVTKKGSPYAWDSSTIADIMDRWREYLGHTVNFKTRKKSYKSKKTLHNPESEWKIFENTHEAIWTEAIADAARLARQSRRRPTKMGEMGMFSGMMFCADCGSIMYQCRATNFRRDQEYYLCSGYRKSRDVCGQTHSIRTVILEELVLQNLREIVSFASQRKDDFVKMVMDADMRQRNRGLAKRQKTLVYAEKRIAELDTIFKRLYEDTISGKLSDERFQKLSVGYEQEQHQLQEVAATLRGEIEAEERKSANVERFLSVVERYTEIPELTPCILHEFIEKIVVHAASDSKGKNRTQEIDIYYKGIGALEVSKVTSSRQE</sequence>
<dbReference type="PROSITE" id="PS51737">
    <property type="entry name" value="RECOMBINASE_DNA_BIND"/>
    <property type="match status" value="1"/>
</dbReference>
<dbReference type="RefSeq" id="WP_021858595.1">
    <property type="nucleotide sequence ID" value="NZ_JACHHD010000001.1"/>
</dbReference>
<protein>
    <submittedName>
        <fullName evidence="3">DNA invertase Pin-like site-specific DNA recombinase</fullName>
    </submittedName>
</protein>
<organism evidence="3 4">
    <name type="scientific">Faecalicoccus acidiformans</name>
    <dbReference type="NCBI Taxonomy" id="915173"/>
    <lineage>
        <taxon>Bacteria</taxon>
        <taxon>Bacillati</taxon>
        <taxon>Bacillota</taxon>
        <taxon>Erysipelotrichia</taxon>
        <taxon>Erysipelotrichales</taxon>
        <taxon>Erysipelotrichaceae</taxon>
        <taxon>Faecalicoccus</taxon>
    </lineage>
</organism>
<comment type="caution">
    <text evidence="3">The sequence shown here is derived from an EMBL/GenBank/DDBJ whole genome shotgun (WGS) entry which is preliminary data.</text>
</comment>
<dbReference type="InterPro" id="IPR025378">
    <property type="entry name" value="DUF4368"/>
</dbReference>
<evidence type="ECO:0000313" key="4">
    <source>
        <dbReference type="Proteomes" id="UP000521313"/>
    </source>
</evidence>
<dbReference type="GO" id="GO:0000150">
    <property type="term" value="F:DNA strand exchange activity"/>
    <property type="evidence" value="ECO:0007669"/>
    <property type="project" value="InterPro"/>
</dbReference>
<feature type="domain" description="Recombinase" evidence="2">
    <location>
        <begin position="179"/>
        <end position="324"/>
    </location>
</feature>
<dbReference type="SUPFAM" id="SSF53041">
    <property type="entry name" value="Resolvase-like"/>
    <property type="match status" value="1"/>
</dbReference>
<dbReference type="CDD" id="cd03770">
    <property type="entry name" value="SR_TndX_transposase"/>
    <property type="match status" value="1"/>
</dbReference>
<evidence type="ECO:0000259" key="1">
    <source>
        <dbReference type="PROSITE" id="PS51736"/>
    </source>
</evidence>
<dbReference type="Pfam" id="PF07508">
    <property type="entry name" value="Recombinase"/>
    <property type="match status" value="1"/>
</dbReference>
<dbReference type="EMBL" id="JACHHD010000001">
    <property type="protein sequence ID" value="MBB5184094.1"/>
    <property type="molecule type" value="Genomic_DNA"/>
</dbReference>
<dbReference type="InterPro" id="IPR036162">
    <property type="entry name" value="Resolvase-like_N_sf"/>
</dbReference>
<evidence type="ECO:0000259" key="2">
    <source>
        <dbReference type="PROSITE" id="PS51737"/>
    </source>
</evidence>
<evidence type="ECO:0000313" key="3">
    <source>
        <dbReference type="EMBL" id="MBB5184094.1"/>
    </source>
</evidence>
<dbReference type="PANTHER" id="PTHR30461:SF23">
    <property type="entry name" value="DNA RECOMBINASE-RELATED"/>
    <property type="match status" value="1"/>
</dbReference>
<dbReference type="InterPro" id="IPR006119">
    <property type="entry name" value="Resolv_N"/>
</dbReference>